<feature type="compositionally biased region" description="Basic and acidic residues" evidence="1">
    <location>
        <begin position="142"/>
        <end position="151"/>
    </location>
</feature>
<dbReference type="Pfam" id="PF02992">
    <property type="entry name" value="Transposase_21"/>
    <property type="match status" value="1"/>
</dbReference>
<dbReference type="AlphaFoldDB" id="A0AAD7TYP7"/>
<dbReference type="InterPro" id="IPR004242">
    <property type="entry name" value="Transposase_21"/>
</dbReference>
<sequence>MARAPPKGKKRAVPCLCTKCKGALRARATRDGHYAQQRRRRSTVLDLDRTRHRAMADYAMGAPEGESAGVASVSGAPTHVSGPMPGTGEAPSLPNGSPAAPFWAFLSSLSQHLQPSSSPVASTLLALPIPTPSPLLAPEPVGNRHDAKEGDEHELEDAPVFVGVPEGLEGPVCEDDWEDVDEQDGRQDLTAAESLRDEALTSASPATSPALRDIPEESFEGDREPSNPDAIPLDPIALAQMNEDDPFFTALHIPEPAWSVFSISHPSIVLAMLLAAWLHLAAHLPFRFCNVVLSVVGFVLAEAGQGGLVPSLRTSLSSTLSALHLELSFKIYPTCPACLRPFPCNNDDSATCSACGHPLFKPLGTHSGPRRSRKRRGRKPFLRTPAKSIAEQLADLLIQPGMEDALTGWRKRSRVAGWLYDFFDGAISRLLLGVDGLPFFRHELQEDPDGELRIALALGVDWFSYLRSLIAPSYTSCPMSFNIINLPPHQRYRACNLLLSAIIPGPKETDPDQTQHYLKILVDELLRLWRDGVVLPTHRFPQGRRVRVVLAGVFCDKPAAHKIGGFGSHAHTFFCTRDWITQGVKATARAFQRGAFTTRTNERHRDMMREYKNLDSKHARDEYAKAYATRWSELARLPYFDLCRMIVVDPMHNLFLGVVKTHFYHIWIQLKIFRKTKEVRRLHEILAKLRLPSKLGRLPRLIGEPAGGSLTADQWLILATAVGPLAIAELWDGLDGDNMDEDFIAKRLERIRKAVQAQKEKQKAQRHKAAKLRKSNARRKGAVATEADSAVPPPSFWSWASLEDGDEDWEDEEEGDADPSMRTCQLHPRDLDNFLKLCRALRLFISDAMNEDQISSADALIREYCTELLELYGPEVVRPNHHYATHTGDFIRDYGPLRGFWTFLFERLNKVLKGYRTNNHEGGEIEVTFFREFHRAAQLQRVLSSGLQQHEATTIHQTCRLMYDATADNRGTLQQLAEELDNANQDDNVSLAFSPRSASERLEAPVYFALVAYMRSRFPLEVFYTELAVRPTLQSTYLVNLATVFDYAVVAGHRYHASSRATSEENSLALIRTSGSGATSAGLIQHIVHYEARSGRRQFFAYVSQEAFALQLWDCESYLDSATEPAPTAIVDLNDLLAPLARHTIVLDNVTYWLTMPLSRNPVILS</sequence>
<dbReference type="PANTHER" id="PTHR46579">
    <property type="entry name" value="F5/8 TYPE C DOMAIN-CONTAINING PROTEIN-RELATED"/>
    <property type="match status" value="1"/>
</dbReference>
<feature type="region of interest" description="Disordered" evidence="1">
    <location>
        <begin position="135"/>
        <end position="154"/>
    </location>
</feature>
<dbReference type="EMBL" id="JAPEVG010000061">
    <property type="protein sequence ID" value="KAJ8488558.1"/>
    <property type="molecule type" value="Genomic_DNA"/>
</dbReference>
<gene>
    <name evidence="2" type="ORF">ONZ51_g3458</name>
</gene>
<name>A0AAD7TYP7_9APHY</name>
<keyword evidence="3" id="KW-1185">Reference proteome</keyword>
<protein>
    <submittedName>
        <fullName evidence="2">Uncharacterized protein</fullName>
    </submittedName>
</protein>
<evidence type="ECO:0000313" key="2">
    <source>
        <dbReference type="EMBL" id="KAJ8488558.1"/>
    </source>
</evidence>
<feature type="compositionally biased region" description="Basic residues" evidence="1">
    <location>
        <begin position="764"/>
        <end position="781"/>
    </location>
</feature>
<dbReference type="Proteomes" id="UP001215151">
    <property type="component" value="Unassembled WGS sequence"/>
</dbReference>
<accession>A0AAD7TYP7</accession>
<evidence type="ECO:0000313" key="3">
    <source>
        <dbReference type="Proteomes" id="UP001215151"/>
    </source>
</evidence>
<feature type="compositionally biased region" description="Low complexity" evidence="1">
    <location>
        <begin position="200"/>
        <end position="211"/>
    </location>
</feature>
<reference evidence="2" key="1">
    <citation type="submission" date="2022-11" db="EMBL/GenBank/DDBJ databases">
        <title>Genome Sequence of Cubamyces cubensis.</title>
        <authorList>
            <person name="Buettner E."/>
        </authorList>
    </citation>
    <scope>NUCLEOTIDE SEQUENCE</scope>
    <source>
        <strain evidence="2">MPL-01</strain>
    </source>
</reference>
<feature type="region of interest" description="Disordered" evidence="1">
    <location>
        <begin position="756"/>
        <end position="797"/>
    </location>
</feature>
<proteinExistence type="predicted"/>
<feature type="region of interest" description="Disordered" evidence="1">
    <location>
        <begin position="192"/>
        <end position="233"/>
    </location>
</feature>
<evidence type="ECO:0000256" key="1">
    <source>
        <dbReference type="SAM" id="MobiDB-lite"/>
    </source>
</evidence>
<dbReference type="PANTHER" id="PTHR46579:SF2">
    <property type="entry name" value="C2H2-TYPE DOMAIN-CONTAINING PROTEIN"/>
    <property type="match status" value="1"/>
</dbReference>
<comment type="caution">
    <text evidence="2">The sequence shown here is derived from an EMBL/GenBank/DDBJ whole genome shotgun (WGS) entry which is preliminary data.</text>
</comment>
<organism evidence="2 3">
    <name type="scientific">Trametes cubensis</name>
    <dbReference type="NCBI Taxonomy" id="1111947"/>
    <lineage>
        <taxon>Eukaryota</taxon>
        <taxon>Fungi</taxon>
        <taxon>Dikarya</taxon>
        <taxon>Basidiomycota</taxon>
        <taxon>Agaricomycotina</taxon>
        <taxon>Agaricomycetes</taxon>
        <taxon>Polyporales</taxon>
        <taxon>Polyporaceae</taxon>
        <taxon>Trametes</taxon>
    </lineage>
</organism>
<feature type="region of interest" description="Disordered" evidence="1">
    <location>
        <begin position="59"/>
        <end position="95"/>
    </location>
</feature>